<comment type="caution">
    <text evidence="4">The sequence shown here is derived from an EMBL/GenBank/DDBJ whole genome shotgun (WGS) entry which is preliminary data.</text>
</comment>
<dbReference type="Pfam" id="PF08711">
    <property type="entry name" value="Med26"/>
    <property type="match status" value="1"/>
</dbReference>
<evidence type="ECO:0000259" key="3">
    <source>
        <dbReference type="PROSITE" id="PS51319"/>
    </source>
</evidence>
<feature type="region of interest" description="Disordered" evidence="2">
    <location>
        <begin position="92"/>
        <end position="111"/>
    </location>
</feature>
<dbReference type="AlphaFoldDB" id="A0AAN5I5Z9"/>
<keyword evidence="5" id="KW-1185">Reference proteome</keyword>
<organism evidence="4 5">
    <name type="scientific">Pristionchus mayeri</name>
    <dbReference type="NCBI Taxonomy" id="1317129"/>
    <lineage>
        <taxon>Eukaryota</taxon>
        <taxon>Metazoa</taxon>
        <taxon>Ecdysozoa</taxon>
        <taxon>Nematoda</taxon>
        <taxon>Chromadorea</taxon>
        <taxon>Rhabditida</taxon>
        <taxon>Rhabditina</taxon>
        <taxon>Diplogasteromorpha</taxon>
        <taxon>Diplogasteroidea</taxon>
        <taxon>Neodiplogasteridae</taxon>
        <taxon>Pristionchus</taxon>
    </lineage>
</organism>
<dbReference type="SUPFAM" id="SSF47676">
    <property type="entry name" value="Conserved domain common to transcription factors TFIIS, elongin A, CRSP70"/>
    <property type="match status" value="1"/>
</dbReference>
<evidence type="ECO:0000256" key="1">
    <source>
        <dbReference type="PROSITE-ProRule" id="PRU00649"/>
    </source>
</evidence>
<dbReference type="GO" id="GO:0005634">
    <property type="term" value="C:nucleus"/>
    <property type="evidence" value="ECO:0007669"/>
    <property type="project" value="UniProtKB-SubCell"/>
</dbReference>
<dbReference type="InterPro" id="IPR035441">
    <property type="entry name" value="TFIIS/LEDGF_dom_sf"/>
</dbReference>
<dbReference type="PROSITE" id="PS51319">
    <property type="entry name" value="TFIIS_N"/>
    <property type="match status" value="1"/>
</dbReference>
<evidence type="ECO:0000313" key="5">
    <source>
        <dbReference type="Proteomes" id="UP001328107"/>
    </source>
</evidence>
<dbReference type="Proteomes" id="UP001328107">
    <property type="component" value="Unassembled WGS sequence"/>
</dbReference>
<feature type="domain" description="TFIIS N-terminal" evidence="3">
    <location>
        <begin position="123"/>
        <end position="195"/>
    </location>
</feature>
<dbReference type="EMBL" id="BTRK01000005">
    <property type="protein sequence ID" value="GMR53637.1"/>
    <property type="molecule type" value="Genomic_DNA"/>
</dbReference>
<dbReference type="PANTHER" id="PTHR15141:SF76">
    <property type="entry name" value="TRANSCRIPTION ELONGATION FACTOR B POLYPEPTIDE 3"/>
    <property type="match status" value="1"/>
</dbReference>
<evidence type="ECO:0000256" key="2">
    <source>
        <dbReference type="SAM" id="MobiDB-lite"/>
    </source>
</evidence>
<comment type="subcellular location">
    <subcellularLocation>
        <location evidence="1">Nucleus</location>
    </subcellularLocation>
</comment>
<proteinExistence type="predicted"/>
<dbReference type="PANTHER" id="PTHR15141">
    <property type="entry name" value="TRANSCRIPTION ELONGATION FACTOR B POLYPEPTIDE 3"/>
    <property type="match status" value="1"/>
</dbReference>
<dbReference type="Gene3D" id="1.20.930.10">
    <property type="entry name" value="Conserved domain common to transcription factors TFIIS, elongin A, CRSP70"/>
    <property type="match status" value="1"/>
</dbReference>
<keyword evidence="1" id="KW-0539">Nucleus</keyword>
<dbReference type="InterPro" id="IPR051870">
    <property type="entry name" value="Elongin-A_domain"/>
</dbReference>
<accession>A0AAN5I5Z9</accession>
<sequence length="262" mass="29321">MGKFRVFDRSFVVIRDSLPTKDIIGREDSQSKSKDEPIDVFADIKQEDPNADSAYVVEKKKKGKKLRKEKIPSNDLSETAISPDFLLVSTTRQDSPLNNPLTPSTDPGTSAAQVLTVSSDSEDLTGKIEKYIKNLNEGCKIGRALQRLERIDMTIDLLTRTGVGKVVKRVSREDSKHKELARSIVAKWKDIVMALHELKERSSSSIERRFKEEEIPVHSARKVSILPPTPTVRNDIPIPPPKKMPSVGTIINLMNQPCPVVK</sequence>
<name>A0AAN5I5Z9_9BILA</name>
<gene>
    <name evidence="4" type="ORF">PMAYCL1PPCAC_23832</name>
</gene>
<evidence type="ECO:0000313" key="4">
    <source>
        <dbReference type="EMBL" id="GMR53637.1"/>
    </source>
</evidence>
<reference evidence="5" key="1">
    <citation type="submission" date="2022-10" db="EMBL/GenBank/DDBJ databases">
        <title>Genome assembly of Pristionchus species.</title>
        <authorList>
            <person name="Yoshida K."/>
            <person name="Sommer R.J."/>
        </authorList>
    </citation>
    <scope>NUCLEOTIDE SEQUENCE [LARGE SCALE GENOMIC DNA]</scope>
    <source>
        <strain evidence="5">RS5460</strain>
    </source>
</reference>
<dbReference type="InterPro" id="IPR017923">
    <property type="entry name" value="TFIIS_N"/>
</dbReference>
<protein>
    <recommendedName>
        <fullName evidence="3">TFIIS N-terminal domain-containing protein</fullName>
    </recommendedName>
</protein>